<dbReference type="OrthoDB" id="6527222at2759"/>
<organism evidence="1">
    <name type="scientific">Medioppia subpectinata</name>
    <dbReference type="NCBI Taxonomy" id="1979941"/>
    <lineage>
        <taxon>Eukaryota</taxon>
        <taxon>Metazoa</taxon>
        <taxon>Ecdysozoa</taxon>
        <taxon>Arthropoda</taxon>
        <taxon>Chelicerata</taxon>
        <taxon>Arachnida</taxon>
        <taxon>Acari</taxon>
        <taxon>Acariformes</taxon>
        <taxon>Sarcoptiformes</taxon>
        <taxon>Oribatida</taxon>
        <taxon>Brachypylina</taxon>
        <taxon>Oppioidea</taxon>
        <taxon>Oppiidae</taxon>
        <taxon>Medioppia</taxon>
    </lineage>
</organism>
<dbReference type="Pfam" id="PF19086">
    <property type="entry name" value="Terpene_syn_C_2"/>
    <property type="match status" value="1"/>
</dbReference>
<reference evidence="1" key="1">
    <citation type="submission" date="2020-11" db="EMBL/GenBank/DDBJ databases">
        <authorList>
            <person name="Tran Van P."/>
        </authorList>
    </citation>
    <scope>NUCLEOTIDE SEQUENCE</scope>
</reference>
<evidence type="ECO:0000313" key="1">
    <source>
        <dbReference type="EMBL" id="CAD7622429.1"/>
    </source>
</evidence>
<dbReference type="Gene3D" id="3.40.50.720">
    <property type="entry name" value="NAD(P)-binding Rossmann-like Domain"/>
    <property type="match status" value="1"/>
</dbReference>
<dbReference type="InterPro" id="IPR008949">
    <property type="entry name" value="Isoprenoid_synthase_dom_sf"/>
</dbReference>
<dbReference type="Gene3D" id="1.10.600.10">
    <property type="entry name" value="Farnesyl Diphosphate Synthase"/>
    <property type="match status" value="1"/>
</dbReference>
<dbReference type="InterPro" id="IPR036291">
    <property type="entry name" value="NAD(P)-bd_dom_sf"/>
</dbReference>
<sequence length="435" mass="50230">MTTLSLLKNKEEFGSLKIKPLFCQKPDFNSHHKWLLNELIQWSKGFADHNQQDMEMCAKFMCYMYSGCQQKDRLLAMTKWGCFTKTIDEYTEPSRKERSAPLMVELIEKLLTTLLTGRSDPKFLLGRRLLDSLEALDVFMTRDQKTKMRDSLKETFESTAKIHCDYWLQNRFIPYDEYYELRSKEAFWPVFHLMAEISVDYTPPEPVLRYIPVNKLLTSAVRLSLAVNDYMMFVPKMAVNDITSGVMSYAWTKKCTIQTAIDSQYELIKDLQIECRSLSRTIADKLDPDFQTPALLAYVNAVIDISNGFYSTVSEIFKWEEKDGLIVCHKWDQLRQQLLDSNNKYEYWGSSSGIGAAIAIKLWSLGANVVITGRNEKRIQEVVNKCQNRDNQRALGMRADLLVDKDIEQLVAKIIKEFGKIDILVNNAGIGTTVQ</sequence>
<dbReference type="EMBL" id="CAJPIZ010001093">
    <property type="protein sequence ID" value="CAG2102859.1"/>
    <property type="molecule type" value="Genomic_DNA"/>
</dbReference>
<dbReference type="InterPro" id="IPR002347">
    <property type="entry name" value="SDR_fam"/>
</dbReference>
<dbReference type="EMBL" id="OC855668">
    <property type="protein sequence ID" value="CAD7622429.1"/>
    <property type="molecule type" value="Genomic_DNA"/>
</dbReference>
<name>A0A7R9KGC1_9ACAR</name>
<dbReference type="PANTHER" id="PTHR43975">
    <property type="entry name" value="ZGC:101858"/>
    <property type="match status" value="1"/>
</dbReference>
<accession>A0A7R9KGC1</accession>
<protein>
    <submittedName>
        <fullName evidence="1">Uncharacterized protein</fullName>
    </submittedName>
</protein>
<keyword evidence="2" id="KW-1185">Reference proteome</keyword>
<dbReference type="Proteomes" id="UP000759131">
    <property type="component" value="Unassembled WGS sequence"/>
</dbReference>
<dbReference type="PANTHER" id="PTHR43975:SF2">
    <property type="entry name" value="EG:BACR7A4.14 PROTEIN-RELATED"/>
    <property type="match status" value="1"/>
</dbReference>
<evidence type="ECO:0000313" key="2">
    <source>
        <dbReference type="Proteomes" id="UP000759131"/>
    </source>
</evidence>
<dbReference type="AlphaFoldDB" id="A0A7R9KGC1"/>
<gene>
    <name evidence="1" type="ORF">OSB1V03_LOCUS2892</name>
</gene>
<feature type="non-terminal residue" evidence="1">
    <location>
        <position position="435"/>
    </location>
</feature>
<dbReference type="Pfam" id="PF00106">
    <property type="entry name" value="adh_short"/>
    <property type="match status" value="1"/>
</dbReference>
<dbReference type="SUPFAM" id="SSF48576">
    <property type="entry name" value="Terpenoid synthases"/>
    <property type="match status" value="1"/>
</dbReference>
<proteinExistence type="predicted"/>
<dbReference type="PRINTS" id="PR00081">
    <property type="entry name" value="GDHRDH"/>
</dbReference>
<dbReference type="SUPFAM" id="SSF51735">
    <property type="entry name" value="NAD(P)-binding Rossmann-fold domains"/>
    <property type="match status" value="1"/>
</dbReference>